<keyword evidence="2" id="KW-0238">DNA-binding</keyword>
<reference evidence="6 7" key="1">
    <citation type="submission" date="2019-03" db="EMBL/GenBank/DDBJ databases">
        <title>Draft genome sequences of novel Actinobacteria.</title>
        <authorList>
            <person name="Sahin N."/>
            <person name="Ay H."/>
            <person name="Saygin H."/>
        </authorList>
    </citation>
    <scope>NUCLEOTIDE SEQUENCE [LARGE SCALE GENOMIC DNA]</scope>
    <source>
        <strain evidence="6 7">KC310</strain>
    </source>
</reference>
<sequence>MPDEHELARPDGVHAGLRGAETHRCRGQQRHGTPDRCGRGGGRGSAVIIGRNPAKVEATVKELGGDGRALGVLHGDQGDQDQAVHRLKEALDGYRQVGADRDQARVRRRLRELGIRHRHWTSLPGKAVSGWNSLTRTERAVAELVAQGLNNKQVAGRMYISPHTVAHHLRQAFRKLSIASRVELTRIVIERTARRP</sequence>
<dbReference type="GO" id="GO:0003677">
    <property type="term" value="F:DNA binding"/>
    <property type="evidence" value="ECO:0007669"/>
    <property type="project" value="UniProtKB-KW"/>
</dbReference>
<dbReference type="SMART" id="SM00421">
    <property type="entry name" value="HTH_LUXR"/>
    <property type="match status" value="1"/>
</dbReference>
<dbReference type="GO" id="GO:0006355">
    <property type="term" value="P:regulation of DNA-templated transcription"/>
    <property type="evidence" value="ECO:0007669"/>
    <property type="project" value="InterPro"/>
</dbReference>
<dbReference type="EMBL" id="SMKO01000004">
    <property type="protein sequence ID" value="TDD12047.1"/>
    <property type="molecule type" value="Genomic_DNA"/>
</dbReference>
<accession>A0A4R4W564</accession>
<name>A0A4R4W564_9ACTN</name>
<dbReference type="PRINTS" id="PR00038">
    <property type="entry name" value="HTHLUXR"/>
</dbReference>
<dbReference type="Pfam" id="PF00196">
    <property type="entry name" value="GerE"/>
    <property type="match status" value="1"/>
</dbReference>
<feature type="compositionally biased region" description="Basic and acidic residues" evidence="4">
    <location>
        <begin position="1"/>
        <end position="12"/>
    </location>
</feature>
<dbReference type="InterPro" id="IPR016032">
    <property type="entry name" value="Sig_transdc_resp-reg_C-effctor"/>
</dbReference>
<dbReference type="PANTHER" id="PTHR44688">
    <property type="entry name" value="DNA-BINDING TRANSCRIPTIONAL ACTIVATOR DEVR_DOSR"/>
    <property type="match status" value="1"/>
</dbReference>
<dbReference type="InterPro" id="IPR036388">
    <property type="entry name" value="WH-like_DNA-bd_sf"/>
</dbReference>
<feature type="region of interest" description="Disordered" evidence="4">
    <location>
        <begin position="1"/>
        <end position="45"/>
    </location>
</feature>
<feature type="domain" description="HTH luxR-type" evidence="5">
    <location>
        <begin position="127"/>
        <end position="192"/>
    </location>
</feature>
<keyword evidence="1" id="KW-0805">Transcription regulation</keyword>
<evidence type="ECO:0000259" key="5">
    <source>
        <dbReference type="PROSITE" id="PS50043"/>
    </source>
</evidence>
<dbReference type="AlphaFoldDB" id="A0A4R4W564"/>
<dbReference type="SUPFAM" id="SSF46894">
    <property type="entry name" value="C-terminal effector domain of the bipartite response regulators"/>
    <property type="match status" value="1"/>
</dbReference>
<dbReference type="CDD" id="cd06170">
    <property type="entry name" value="LuxR_C_like"/>
    <property type="match status" value="1"/>
</dbReference>
<protein>
    <submittedName>
        <fullName evidence="6">Helix-turn-helix transcriptional regulator</fullName>
    </submittedName>
</protein>
<evidence type="ECO:0000256" key="3">
    <source>
        <dbReference type="ARBA" id="ARBA00023163"/>
    </source>
</evidence>
<evidence type="ECO:0000313" key="6">
    <source>
        <dbReference type="EMBL" id="TDD12047.1"/>
    </source>
</evidence>
<dbReference type="Proteomes" id="UP000295258">
    <property type="component" value="Unassembled WGS sequence"/>
</dbReference>
<gene>
    <name evidence="6" type="ORF">E1292_02660</name>
</gene>
<dbReference type="InterPro" id="IPR000792">
    <property type="entry name" value="Tscrpt_reg_LuxR_C"/>
</dbReference>
<keyword evidence="3" id="KW-0804">Transcription</keyword>
<dbReference type="PANTHER" id="PTHR44688:SF16">
    <property type="entry name" value="DNA-BINDING TRANSCRIPTIONAL ACTIVATOR DEVR_DOSR"/>
    <property type="match status" value="1"/>
</dbReference>
<keyword evidence="7" id="KW-1185">Reference proteome</keyword>
<comment type="caution">
    <text evidence="6">The sequence shown here is derived from an EMBL/GenBank/DDBJ whole genome shotgun (WGS) entry which is preliminary data.</text>
</comment>
<organism evidence="6 7">
    <name type="scientific">Nonomuraea deserti</name>
    <dbReference type="NCBI Taxonomy" id="1848322"/>
    <lineage>
        <taxon>Bacteria</taxon>
        <taxon>Bacillati</taxon>
        <taxon>Actinomycetota</taxon>
        <taxon>Actinomycetes</taxon>
        <taxon>Streptosporangiales</taxon>
        <taxon>Streptosporangiaceae</taxon>
        <taxon>Nonomuraea</taxon>
    </lineage>
</organism>
<dbReference type="Gene3D" id="1.10.10.10">
    <property type="entry name" value="Winged helix-like DNA-binding domain superfamily/Winged helix DNA-binding domain"/>
    <property type="match status" value="1"/>
</dbReference>
<evidence type="ECO:0000256" key="4">
    <source>
        <dbReference type="SAM" id="MobiDB-lite"/>
    </source>
</evidence>
<proteinExistence type="predicted"/>
<evidence type="ECO:0000256" key="1">
    <source>
        <dbReference type="ARBA" id="ARBA00023015"/>
    </source>
</evidence>
<evidence type="ECO:0000313" key="7">
    <source>
        <dbReference type="Proteomes" id="UP000295258"/>
    </source>
</evidence>
<evidence type="ECO:0000256" key="2">
    <source>
        <dbReference type="ARBA" id="ARBA00023125"/>
    </source>
</evidence>
<dbReference type="PROSITE" id="PS50043">
    <property type="entry name" value="HTH_LUXR_2"/>
    <property type="match status" value="1"/>
</dbReference>